<evidence type="ECO:0000313" key="2">
    <source>
        <dbReference type="Proteomes" id="UP000053477"/>
    </source>
</evidence>
<accession>A0A0H2RHL1</accession>
<gene>
    <name evidence="1" type="ORF">SCHPADRAFT_897086</name>
</gene>
<sequence length="139" mass="15823">NFYKTSGRRIKIEETANVLEPWVGDRKRANGAAGKLAPEITEKAVLVHLTRRDAPISLRLSPSFHHHCHPHWPSRPRAQVEARPFDLDLGLWFRKFVQVFSVELNGIVPFKVFNSTWFSLLAFAPSSQPETAALREGPR</sequence>
<feature type="non-terminal residue" evidence="1">
    <location>
        <position position="1"/>
    </location>
</feature>
<dbReference type="InParanoid" id="A0A0H2RHL1"/>
<name>A0A0H2RHL1_9AGAM</name>
<reference evidence="1 2" key="1">
    <citation type="submission" date="2015-04" db="EMBL/GenBank/DDBJ databases">
        <title>Complete genome sequence of Schizopora paradoxa KUC8140, a cosmopolitan wood degrader in East Asia.</title>
        <authorList>
            <consortium name="DOE Joint Genome Institute"/>
            <person name="Min B."/>
            <person name="Park H."/>
            <person name="Jang Y."/>
            <person name="Kim J.-J."/>
            <person name="Kim K.H."/>
            <person name="Pangilinan J."/>
            <person name="Lipzen A."/>
            <person name="Riley R."/>
            <person name="Grigoriev I.V."/>
            <person name="Spatafora J.W."/>
            <person name="Choi I.-G."/>
        </authorList>
    </citation>
    <scope>NUCLEOTIDE SEQUENCE [LARGE SCALE GENOMIC DNA]</scope>
    <source>
        <strain evidence="1 2">KUC8140</strain>
    </source>
</reference>
<evidence type="ECO:0000313" key="1">
    <source>
        <dbReference type="EMBL" id="KLO04361.1"/>
    </source>
</evidence>
<keyword evidence="2" id="KW-1185">Reference proteome</keyword>
<dbReference type="AlphaFoldDB" id="A0A0H2RHL1"/>
<dbReference type="EMBL" id="KQ086574">
    <property type="protein sequence ID" value="KLO04361.1"/>
    <property type="molecule type" value="Genomic_DNA"/>
</dbReference>
<dbReference type="Proteomes" id="UP000053477">
    <property type="component" value="Unassembled WGS sequence"/>
</dbReference>
<organism evidence="1 2">
    <name type="scientific">Schizopora paradoxa</name>
    <dbReference type="NCBI Taxonomy" id="27342"/>
    <lineage>
        <taxon>Eukaryota</taxon>
        <taxon>Fungi</taxon>
        <taxon>Dikarya</taxon>
        <taxon>Basidiomycota</taxon>
        <taxon>Agaricomycotina</taxon>
        <taxon>Agaricomycetes</taxon>
        <taxon>Hymenochaetales</taxon>
        <taxon>Schizoporaceae</taxon>
        <taxon>Schizopora</taxon>
    </lineage>
</organism>
<proteinExistence type="predicted"/>
<protein>
    <submittedName>
        <fullName evidence="1">Uncharacterized protein</fullName>
    </submittedName>
</protein>